<gene>
    <name evidence="1" type="ORF">HPB50_016702</name>
</gene>
<name>A0ACB7RXW5_HYAAI</name>
<accession>A0ACB7RXW5</accession>
<evidence type="ECO:0000313" key="1">
    <source>
        <dbReference type="EMBL" id="KAH6926314.1"/>
    </source>
</evidence>
<reference evidence="1" key="1">
    <citation type="submission" date="2020-05" db="EMBL/GenBank/DDBJ databases">
        <title>Large-scale comparative analyses of tick genomes elucidate their genetic diversity and vector capacities.</title>
        <authorList>
            <person name="Jia N."/>
            <person name="Wang J."/>
            <person name="Shi W."/>
            <person name="Du L."/>
            <person name="Sun Y."/>
            <person name="Zhan W."/>
            <person name="Jiang J."/>
            <person name="Wang Q."/>
            <person name="Zhang B."/>
            <person name="Ji P."/>
            <person name="Sakyi L.B."/>
            <person name="Cui X."/>
            <person name="Yuan T."/>
            <person name="Jiang B."/>
            <person name="Yang W."/>
            <person name="Lam T.T.-Y."/>
            <person name="Chang Q."/>
            <person name="Ding S."/>
            <person name="Wang X."/>
            <person name="Zhu J."/>
            <person name="Ruan X."/>
            <person name="Zhao L."/>
            <person name="Wei J."/>
            <person name="Que T."/>
            <person name="Du C."/>
            <person name="Cheng J."/>
            <person name="Dai P."/>
            <person name="Han X."/>
            <person name="Huang E."/>
            <person name="Gao Y."/>
            <person name="Liu J."/>
            <person name="Shao H."/>
            <person name="Ye R."/>
            <person name="Li L."/>
            <person name="Wei W."/>
            <person name="Wang X."/>
            <person name="Wang C."/>
            <person name="Yang T."/>
            <person name="Huo Q."/>
            <person name="Li W."/>
            <person name="Guo W."/>
            <person name="Chen H."/>
            <person name="Zhou L."/>
            <person name="Ni X."/>
            <person name="Tian J."/>
            <person name="Zhou Y."/>
            <person name="Sheng Y."/>
            <person name="Liu T."/>
            <person name="Pan Y."/>
            <person name="Xia L."/>
            <person name="Li J."/>
            <person name="Zhao F."/>
            <person name="Cao W."/>
        </authorList>
    </citation>
    <scope>NUCLEOTIDE SEQUENCE</scope>
    <source>
        <strain evidence="1">Hyas-2018</strain>
    </source>
</reference>
<proteinExistence type="predicted"/>
<keyword evidence="2" id="KW-1185">Reference proteome</keyword>
<evidence type="ECO:0000313" key="2">
    <source>
        <dbReference type="Proteomes" id="UP000821845"/>
    </source>
</evidence>
<protein>
    <submittedName>
        <fullName evidence="1">Uncharacterized protein</fullName>
    </submittedName>
</protein>
<sequence>MWGQVRFLKDNLQYCAAEAELRWVNNAVTRIGPRQRSRQLSSFGPECVSSYQGRRRLDRLTGKSWFLVGQNFQTT</sequence>
<organism evidence="1 2">
    <name type="scientific">Hyalomma asiaticum</name>
    <name type="common">Tick</name>
    <dbReference type="NCBI Taxonomy" id="266040"/>
    <lineage>
        <taxon>Eukaryota</taxon>
        <taxon>Metazoa</taxon>
        <taxon>Ecdysozoa</taxon>
        <taxon>Arthropoda</taxon>
        <taxon>Chelicerata</taxon>
        <taxon>Arachnida</taxon>
        <taxon>Acari</taxon>
        <taxon>Parasitiformes</taxon>
        <taxon>Ixodida</taxon>
        <taxon>Ixodoidea</taxon>
        <taxon>Ixodidae</taxon>
        <taxon>Hyalomminae</taxon>
        <taxon>Hyalomma</taxon>
    </lineage>
</organism>
<dbReference type="EMBL" id="CM023487">
    <property type="protein sequence ID" value="KAH6926314.1"/>
    <property type="molecule type" value="Genomic_DNA"/>
</dbReference>
<comment type="caution">
    <text evidence="1">The sequence shown here is derived from an EMBL/GenBank/DDBJ whole genome shotgun (WGS) entry which is preliminary data.</text>
</comment>
<dbReference type="Proteomes" id="UP000821845">
    <property type="component" value="Chromosome 7"/>
</dbReference>